<evidence type="ECO:0000256" key="1">
    <source>
        <dbReference type="ARBA" id="ARBA00022603"/>
    </source>
</evidence>
<dbReference type="Gene3D" id="3.40.50.150">
    <property type="entry name" value="Vaccinia Virus protein VP39"/>
    <property type="match status" value="1"/>
</dbReference>
<dbReference type="Proteomes" id="UP000838878">
    <property type="component" value="Chromosome 10"/>
</dbReference>
<dbReference type="GO" id="GO:0006396">
    <property type="term" value="P:RNA processing"/>
    <property type="evidence" value="ECO:0007669"/>
    <property type="project" value="InterPro"/>
</dbReference>
<evidence type="ECO:0000256" key="2">
    <source>
        <dbReference type="ARBA" id="ARBA00022679"/>
    </source>
</evidence>
<dbReference type="InterPro" id="IPR035979">
    <property type="entry name" value="RBD_domain_sf"/>
</dbReference>
<dbReference type="GO" id="GO:0030697">
    <property type="term" value="F:tRNA (uracil(54)-C5)-methyltransferase activity, S-adenosyl methionine-dependent"/>
    <property type="evidence" value="ECO:0007669"/>
    <property type="project" value="UniProtKB-EC"/>
</dbReference>
<dbReference type="InterPro" id="IPR030391">
    <property type="entry name" value="MeTrfase_TrmA_CS"/>
</dbReference>
<keyword evidence="9" id="KW-1185">Reference proteome</keyword>
<organism evidence="8 9">
    <name type="scientific">Brenthis ino</name>
    <name type="common">lesser marbled fritillary</name>
    <dbReference type="NCBI Taxonomy" id="405034"/>
    <lineage>
        <taxon>Eukaryota</taxon>
        <taxon>Metazoa</taxon>
        <taxon>Ecdysozoa</taxon>
        <taxon>Arthropoda</taxon>
        <taxon>Hexapoda</taxon>
        <taxon>Insecta</taxon>
        <taxon>Pterygota</taxon>
        <taxon>Neoptera</taxon>
        <taxon>Endopterygota</taxon>
        <taxon>Lepidoptera</taxon>
        <taxon>Glossata</taxon>
        <taxon>Ditrysia</taxon>
        <taxon>Papilionoidea</taxon>
        <taxon>Nymphalidae</taxon>
        <taxon>Heliconiinae</taxon>
        <taxon>Argynnini</taxon>
        <taxon>Brenthis</taxon>
    </lineage>
</organism>
<evidence type="ECO:0000313" key="8">
    <source>
        <dbReference type="EMBL" id="CAH0715378.1"/>
    </source>
</evidence>
<dbReference type="PROSITE" id="PS01231">
    <property type="entry name" value="TRMA_2"/>
    <property type="match status" value="1"/>
</dbReference>
<keyword evidence="1" id="KW-0489">Methyltransferase</keyword>
<feature type="active site" evidence="6">
    <location>
        <position position="516"/>
    </location>
</feature>
<feature type="region of interest" description="Disordered" evidence="7">
    <location>
        <begin position="119"/>
        <end position="143"/>
    </location>
</feature>
<dbReference type="SUPFAM" id="SSF53335">
    <property type="entry name" value="S-adenosyl-L-methionine-dependent methyltransferases"/>
    <property type="match status" value="1"/>
</dbReference>
<dbReference type="Pfam" id="PF05958">
    <property type="entry name" value="tRNA_U5-meth_tr"/>
    <property type="match status" value="1"/>
</dbReference>
<dbReference type="InterPro" id="IPR029063">
    <property type="entry name" value="SAM-dependent_MTases_sf"/>
</dbReference>
<proteinExistence type="predicted"/>
<dbReference type="PROSITE" id="PS01230">
    <property type="entry name" value="TRMA_1"/>
    <property type="match status" value="1"/>
</dbReference>
<name>A0A8J9V3R6_9NEOP</name>
<dbReference type="PANTHER" id="PTHR45904:SF2">
    <property type="entry name" value="TRNA (URACIL-5-)-METHYLTRANSFERASE HOMOLOG A"/>
    <property type="match status" value="1"/>
</dbReference>
<evidence type="ECO:0000256" key="3">
    <source>
        <dbReference type="ARBA" id="ARBA00022691"/>
    </source>
</evidence>
<feature type="compositionally biased region" description="Basic and acidic residues" evidence="7">
    <location>
        <begin position="123"/>
        <end position="143"/>
    </location>
</feature>
<evidence type="ECO:0000256" key="6">
    <source>
        <dbReference type="PROSITE-ProRule" id="PRU10015"/>
    </source>
</evidence>
<dbReference type="OrthoDB" id="10250660at2759"/>
<feature type="non-terminal residue" evidence="8">
    <location>
        <position position="608"/>
    </location>
</feature>
<dbReference type="InterPro" id="IPR010280">
    <property type="entry name" value="U5_MeTrfase_fam"/>
</dbReference>
<dbReference type="SUPFAM" id="SSF54928">
    <property type="entry name" value="RNA-binding domain, RBD"/>
    <property type="match status" value="1"/>
</dbReference>
<evidence type="ECO:0000256" key="7">
    <source>
        <dbReference type="SAM" id="MobiDB-lite"/>
    </source>
</evidence>
<dbReference type="AlphaFoldDB" id="A0A8J9V3R6"/>
<feature type="compositionally biased region" description="Polar residues" evidence="7">
    <location>
        <begin position="596"/>
        <end position="608"/>
    </location>
</feature>
<evidence type="ECO:0000256" key="5">
    <source>
        <dbReference type="ARBA" id="ARBA00047278"/>
    </source>
</evidence>
<dbReference type="Gene3D" id="2.40.50.1070">
    <property type="match status" value="1"/>
</dbReference>
<dbReference type="InterPro" id="IPR045850">
    <property type="entry name" value="TRM2_met"/>
</dbReference>
<sequence>MSEYKENNTETKVDNTLNTNTNEEYAYLDRGGFSSEKFKIEVRGLPKFYGIAELKKLMNQKLGLNTSKIKRPKNGSHWLFACFQNDEERTKAIAALNGYSWKGKTLIAEIAKPAPDPLVRKRKQEEDSVQLKKKKENENKSQEERLKDAVIPYWNMPYEEQLKLKENEIKQLLMKFDNEIWKIYKDKRSTIESNRKLYNGVSFEVKPIQKSPVTEGYRNKCEFTVGIDEETKNPTVGFRLGSYVTGTVGVASVAGMKHIPEKTKKAVLLFQEFVRKSDMTPFSPADYSGFWRYLTVRESTYSGDLMLIIAMHPQDLTEEKLEELKRQLVEHFSSEEAVACGVKSLYFELLTKRRVGEDGSKPVHLLGDTHIVDAILGRQFRISAEAFFQINTAGAKILYQSAIDMSQVQRDSTVVDICCGTGTIGLCFAKHCEKVLGLELVAEAVKDAKSNAELNNIENCEFFTGKAEDILPSVLARASGEDIIAIVDPPRAGLHMRAITQLRNTKRVKRLVYISCSPASAVKNFVDLSRPSSKTLRGSPFAPVRAVPVDMFPHTRHVELAVLFEREAPSGSEEADIPETQGKEDGINDTAEENNDTLPVQASDTNAS</sequence>
<feature type="region of interest" description="Disordered" evidence="7">
    <location>
        <begin position="567"/>
        <end position="608"/>
    </location>
</feature>
<dbReference type="EC" id="2.1.1.35" evidence="4"/>
<evidence type="ECO:0000256" key="4">
    <source>
        <dbReference type="ARBA" id="ARBA00033763"/>
    </source>
</evidence>
<dbReference type="CDD" id="cd02440">
    <property type="entry name" value="AdoMet_MTases"/>
    <property type="match status" value="1"/>
</dbReference>
<comment type="catalytic activity">
    <reaction evidence="5">
        <text>uridine(54) in tRNA + S-adenosyl-L-methionine = 5-methyluridine(54) in tRNA + S-adenosyl-L-homocysteine + H(+)</text>
        <dbReference type="Rhea" id="RHEA:42712"/>
        <dbReference type="Rhea" id="RHEA-COMP:10167"/>
        <dbReference type="Rhea" id="RHEA-COMP:10193"/>
        <dbReference type="ChEBI" id="CHEBI:15378"/>
        <dbReference type="ChEBI" id="CHEBI:57856"/>
        <dbReference type="ChEBI" id="CHEBI:59789"/>
        <dbReference type="ChEBI" id="CHEBI:65315"/>
        <dbReference type="ChEBI" id="CHEBI:74447"/>
        <dbReference type="EC" id="2.1.1.35"/>
    </reaction>
    <physiologicalReaction direction="left-to-right" evidence="5">
        <dbReference type="Rhea" id="RHEA:42713"/>
    </physiologicalReaction>
</comment>
<dbReference type="InterPro" id="IPR030390">
    <property type="entry name" value="MeTrfase_TrmA_AS"/>
</dbReference>
<dbReference type="GO" id="GO:0009451">
    <property type="term" value="P:RNA modification"/>
    <property type="evidence" value="ECO:0007669"/>
    <property type="project" value="UniProtKB-ARBA"/>
</dbReference>
<keyword evidence="3" id="KW-0949">S-adenosyl-L-methionine</keyword>
<protein>
    <recommendedName>
        <fullName evidence="4">tRNA (uracil(54)-C(5))-methyltransferase</fullName>
        <ecNumber evidence="4">2.1.1.35</ecNumber>
    </recommendedName>
</protein>
<dbReference type="PANTHER" id="PTHR45904">
    <property type="entry name" value="TRNA (URACIL-5-)-METHYLTRANSFERASE"/>
    <property type="match status" value="1"/>
</dbReference>
<gene>
    <name evidence="8" type="ORF">BINO364_LOCUS2308</name>
</gene>
<accession>A0A8J9V3R6</accession>
<dbReference type="EMBL" id="OV170230">
    <property type="protein sequence ID" value="CAH0715378.1"/>
    <property type="molecule type" value="Genomic_DNA"/>
</dbReference>
<keyword evidence="2" id="KW-0808">Transferase</keyword>
<evidence type="ECO:0000313" key="9">
    <source>
        <dbReference type="Proteomes" id="UP000838878"/>
    </source>
</evidence>
<reference evidence="8" key="1">
    <citation type="submission" date="2021-12" db="EMBL/GenBank/DDBJ databases">
        <authorList>
            <person name="Martin H S."/>
        </authorList>
    </citation>
    <scope>NUCLEOTIDE SEQUENCE</scope>
</reference>
<dbReference type="Gene3D" id="3.30.70.330">
    <property type="match status" value="1"/>
</dbReference>
<dbReference type="GO" id="GO:0003723">
    <property type="term" value="F:RNA binding"/>
    <property type="evidence" value="ECO:0007669"/>
    <property type="project" value="TreeGrafter"/>
</dbReference>
<dbReference type="InterPro" id="IPR012677">
    <property type="entry name" value="Nucleotide-bd_a/b_plait_sf"/>
</dbReference>
<dbReference type="GO" id="GO:0032259">
    <property type="term" value="P:methylation"/>
    <property type="evidence" value="ECO:0007669"/>
    <property type="project" value="UniProtKB-KW"/>
</dbReference>